<evidence type="ECO:0000313" key="1">
    <source>
        <dbReference type="EMBL" id="KFP61372.1"/>
    </source>
</evidence>
<dbReference type="EMBL" id="KK506040">
    <property type="protein sequence ID" value="KFP61372.1"/>
    <property type="molecule type" value="Genomic_DNA"/>
</dbReference>
<keyword evidence="2" id="KW-1185">Reference proteome</keyword>
<feature type="non-terminal residue" evidence="1">
    <location>
        <position position="1"/>
    </location>
</feature>
<dbReference type="Gene3D" id="1.10.287.210">
    <property type="match status" value="1"/>
</dbReference>
<gene>
    <name evidence="1" type="ORF">N322_11383</name>
</gene>
<protein>
    <submittedName>
        <fullName evidence="1">Uncharacterized protein</fullName>
    </submittedName>
</protein>
<accession>A0A091LSI0</accession>
<evidence type="ECO:0000313" key="2">
    <source>
        <dbReference type="Proteomes" id="UP000054116"/>
    </source>
</evidence>
<feature type="non-terminal residue" evidence="1">
    <location>
        <position position="59"/>
    </location>
</feature>
<name>A0A091LSI0_CARIC</name>
<organism evidence="1 2">
    <name type="scientific">Cariama cristata</name>
    <name type="common">Red-legged seriema</name>
    <dbReference type="NCBI Taxonomy" id="54380"/>
    <lineage>
        <taxon>Eukaryota</taxon>
        <taxon>Metazoa</taxon>
        <taxon>Chordata</taxon>
        <taxon>Craniata</taxon>
        <taxon>Vertebrata</taxon>
        <taxon>Euteleostomi</taxon>
        <taxon>Archelosauria</taxon>
        <taxon>Archosauria</taxon>
        <taxon>Dinosauria</taxon>
        <taxon>Saurischia</taxon>
        <taxon>Theropoda</taxon>
        <taxon>Coelurosauria</taxon>
        <taxon>Aves</taxon>
        <taxon>Neognathae</taxon>
        <taxon>Neoaves</taxon>
        <taxon>Telluraves</taxon>
        <taxon>Australaves</taxon>
        <taxon>Cariamiformes</taxon>
        <taxon>Cariamidae</taxon>
        <taxon>Cariama</taxon>
    </lineage>
</organism>
<dbReference type="AlphaFoldDB" id="A0A091LSI0"/>
<reference evidence="1 2" key="1">
    <citation type="submission" date="2014-04" db="EMBL/GenBank/DDBJ databases">
        <title>Genome evolution of avian class.</title>
        <authorList>
            <person name="Zhang G."/>
            <person name="Li C."/>
        </authorList>
    </citation>
    <scope>NUCLEOTIDE SEQUENCE [LARGE SCALE GENOMIC DNA]</scope>
    <source>
        <strain evidence="1">BGI_N322</strain>
    </source>
</reference>
<proteinExistence type="predicted"/>
<dbReference type="Proteomes" id="UP000054116">
    <property type="component" value="Unassembled WGS sequence"/>
</dbReference>
<sequence>AIDYLLLRDNHGHEEFKGMYCFNLTNNSQLVEKKIQQLKDLTSKITEQEGLDFFSWLLS</sequence>